<evidence type="ECO:0000313" key="5">
    <source>
        <dbReference type="EMBL" id="CAD9573760.1"/>
    </source>
</evidence>
<dbReference type="GO" id="GO:0009231">
    <property type="term" value="P:riboflavin biosynthetic process"/>
    <property type="evidence" value="ECO:0007669"/>
    <property type="project" value="InterPro"/>
</dbReference>
<organism evidence="5">
    <name type="scientific">Leptocylindrus danicus</name>
    <dbReference type="NCBI Taxonomy" id="163516"/>
    <lineage>
        <taxon>Eukaryota</taxon>
        <taxon>Sar</taxon>
        <taxon>Stramenopiles</taxon>
        <taxon>Ochrophyta</taxon>
        <taxon>Bacillariophyta</taxon>
        <taxon>Coscinodiscophyceae</taxon>
        <taxon>Chaetocerotophycidae</taxon>
        <taxon>Leptocylindrales</taxon>
        <taxon>Leptocylindraceae</taxon>
        <taxon>Leptocylindrus</taxon>
    </lineage>
</organism>
<dbReference type="InterPro" id="IPR050765">
    <property type="entry name" value="Riboflavin_Biosynth_HTPR"/>
</dbReference>
<accession>A0A7S2KE21</accession>
<gene>
    <name evidence="5" type="ORF">LDAN0321_LOCUS8272</name>
</gene>
<dbReference type="PANTHER" id="PTHR38011">
    <property type="entry name" value="DIHYDROFOLATE REDUCTASE FAMILY PROTEIN (AFU_ORTHOLOGUE AFUA_8G06820)"/>
    <property type="match status" value="1"/>
</dbReference>
<dbReference type="SUPFAM" id="SSF53597">
    <property type="entry name" value="Dihydrofolate reductase-like"/>
    <property type="match status" value="1"/>
</dbReference>
<sequence>MRKHAILAVYTYFLSEMTRFNGVLGLGLSGGITGVTLKIAFDSSKQAGSTTAYGGVADASAEKSERFTSPESLDMVHRLRRVSDCVLVGRGTVDFDDCTLTVRRVPCDTQPTRVVFDPSLSLLKKKDDYKMLNDGHDVIIYHCCDTTPGFLLPAITLVDARSAECNTKISPTFVVNDLQSRGIHHVMVEGGPLTALSFLKERLVDRAIIVQSPVIFKEPIPSHFDAAILIEAGLEKLGSFDCGGDLIECWSLTDVEWPSGDDLSSWP</sequence>
<dbReference type="Pfam" id="PF01872">
    <property type="entry name" value="RibD_C"/>
    <property type="match status" value="1"/>
</dbReference>
<dbReference type="GO" id="GO:0008703">
    <property type="term" value="F:5-amino-6-(5-phosphoribosylamino)uracil reductase activity"/>
    <property type="evidence" value="ECO:0007669"/>
    <property type="project" value="InterPro"/>
</dbReference>
<dbReference type="InterPro" id="IPR024072">
    <property type="entry name" value="DHFR-like_dom_sf"/>
</dbReference>
<keyword evidence="3" id="KW-0560">Oxidoreductase</keyword>
<evidence type="ECO:0000256" key="1">
    <source>
        <dbReference type="ARBA" id="ARBA00005104"/>
    </source>
</evidence>
<reference evidence="5" key="1">
    <citation type="submission" date="2021-01" db="EMBL/GenBank/DDBJ databases">
        <authorList>
            <person name="Corre E."/>
            <person name="Pelletier E."/>
            <person name="Niang G."/>
            <person name="Scheremetjew M."/>
            <person name="Finn R."/>
            <person name="Kale V."/>
            <person name="Holt S."/>
            <person name="Cochrane G."/>
            <person name="Meng A."/>
            <person name="Brown T."/>
            <person name="Cohen L."/>
        </authorList>
    </citation>
    <scope>NUCLEOTIDE SEQUENCE</scope>
    <source>
        <strain evidence="5">B650</strain>
    </source>
</reference>
<feature type="domain" description="Bacterial bifunctional deaminase-reductase C-terminal" evidence="4">
    <location>
        <begin position="55"/>
        <end position="216"/>
    </location>
</feature>
<dbReference type="EMBL" id="HBGY01012947">
    <property type="protein sequence ID" value="CAD9573760.1"/>
    <property type="molecule type" value="Transcribed_RNA"/>
</dbReference>
<dbReference type="Gene3D" id="3.40.430.10">
    <property type="entry name" value="Dihydrofolate Reductase, subunit A"/>
    <property type="match status" value="1"/>
</dbReference>
<evidence type="ECO:0000259" key="4">
    <source>
        <dbReference type="Pfam" id="PF01872"/>
    </source>
</evidence>
<name>A0A7S2KE21_9STRA</name>
<keyword evidence="2" id="KW-0521">NADP</keyword>
<protein>
    <recommendedName>
        <fullName evidence="4">Bacterial bifunctional deaminase-reductase C-terminal domain-containing protein</fullName>
    </recommendedName>
</protein>
<dbReference type="PANTHER" id="PTHR38011:SF7">
    <property type="entry name" value="2,5-DIAMINO-6-RIBOSYLAMINO-4(3H)-PYRIMIDINONE 5'-PHOSPHATE REDUCTASE"/>
    <property type="match status" value="1"/>
</dbReference>
<dbReference type="InterPro" id="IPR002734">
    <property type="entry name" value="RibDG_C"/>
</dbReference>
<dbReference type="AlphaFoldDB" id="A0A7S2KE21"/>
<evidence type="ECO:0000256" key="3">
    <source>
        <dbReference type="ARBA" id="ARBA00023002"/>
    </source>
</evidence>
<evidence type="ECO:0000256" key="2">
    <source>
        <dbReference type="ARBA" id="ARBA00022857"/>
    </source>
</evidence>
<proteinExistence type="predicted"/>
<comment type="pathway">
    <text evidence="1">Cofactor biosynthesis; riboflavin biosynthesis.</text>
</comment>